<comment type="caution">
    <text evidence="1">The sequence shown here is derived from an EMBL/GenBank/DDBJ whole genome shotgun (WGS) entry which is preliminary data.</text>
</comment>
<sequence>MCNINSSCSTLTFSQLTCAPAPFIVLNSTLLSDVFSHLHYTLLFFSVIFPTLLSPVRSTTTLAALVLSVSLGSLSTLPTTEVLGEDRSMSDVYERTLEEAQEFRWKKLRLTSSMAGQVNCEKPEVSKPNPRIPKLSAEVMNQIFSSLADDNDFGEIHKLSFWFLGPDGSLKVGLITKRFTRLGMQGLCAILRERITKIGKLAPLFLSEVVPTFPFEAPSPQELELFAYFIRDHRVSGKGVRPHVKIRFTDGFQKDILNRYHYRFVDEMR</sequence>
<proteinExistence type="predicted"/>
<name>A0A9P4J7T5_9PEZI</name>
<evidence type="ECO:0000313" key="1">
    <source>
        <dbReference type="EMBL" id="KAF2154750.1"/>
    </source>
</evidence>
<organism evidence="1 2">
    <name type="scientific">Myriangium duriaei CBS 260.36</name>
    <dbReference type="NCBI Taxonomy" id="1168546"/>
    <lineage>
        <taxon>Eukaryota</taxon>
        <taxon>Fungi</taxon>
        <taxon>Dikarya</taxon>
        <taxon>Ascomycota</taxon>
        <taxon>Pezizomycotina</taxon>
        <taxon>Dothideomycetes</taxon>
        <taxon>Dothideomycetidae</taxon>
        <taxon>Myriangiales</taxon>
        <taxon>Myriangiaceae</taxon>
        <taxon>Myriangium</taxon>
    </lineage>
</organism>
<dbReference type="Proteomes" id="UP000799439">
    <property type="component" value="Unassembled WGS sequence"/>
</dbReference>
<dbReference type="EMBL" id="ML996083">
    <property type="protein sequence ID" value="KAF2154750.1"/>
    <property type="molecule type" value="Genomic_DNA"/>
</dbReference>
<protein>
    <submittedName>
        <fullName evidence="1">Uncharacterized protein</fullName>
    </submittedName>
</protein>
<dbReference type="AlphaFoldDB" id="A0A9P4J7T5"/>
<gene>
    <name evidence="1" type="ORF">K461DRAFT_101505</name>
</gene>
<accession>A0A9P4J7T5</accession>
<keyword evidence="2" id="KW-1185">Reference proteome</keyword>
<reference evidence="1" key="1">
    <citation type="journal article" date="2020" name="Stud. Mycol.">
        <title>101 Dothideomycetes genomes: a test case for predicting lifestyles and emergence of pathogens.</title>
        <authorList>
            <person name="Haridas S."/>
            <person name="Albert R."/>
            <person name="Binder M."/>
            <person name="Bloem J."/>
            <person name="Labutti K."/>
            <person name="Salamov A."/>
            <person name="Andreopoulos B."/>
            <person name="Baker S."/>
            <person name="Barry K."/>
            <person name="Bills G."/>
            <person name="Bluhm B."/>
            <person name="Cannon C."/>
            <person name="Castanera R."/>
            <person name="Culley D."/>
            <person name="Daum C."/>
            <person name="Ezra D."/>
            <person name="Gonzalez J."/>
            <person name="Henrissat B."/>
            <person name="Kuo A."/>
            <person name="Liang C."/>
            <person name="Lipzen A."/>
            <person name="Lutzoni F."/>
            <person name="Magnuson J."/>
            <person name="Mondo S."/>
            <person name="Nolan M."/>
            <person name="Ohm R."/>
            <person name="Pangilinan J."/>
            <person name="Park H.-J."/>
            <person name="Ramirez L."/>
            <person name="Alfaro M."/>
            <person name="Sun H."/>
            <person name="Tritt A."/>
            <person name="Yoshinaga Y."/>
            <person name="Zwiers L.-H."/>
            <person name="Turgeon B."/>
            <person name="Goodwin S."/>
            <person name="Spatafora J."/>
            <person name="Crous P."/>
            <person name="Grigoriev I."/>
        </authorList>
    </citation>
    <scope>NUCLEOTIDE SEQUENCE</scope>
    <source>
        <strain evidence="1">CBS 260.36</strain>
    </source>
</reference>
<evidence type="ECO:0000313" key="2">
    <source>
        <dbReference type="Proteomes" id="UP000799439"/>
    </source>
</evidence>